<protein>
    <submittedName>
        <fullName evidence="1">Uncharacterized protein</fullName>
    </submittedName>
</protein>
<dbReference type="Proteomes" id="UP001347796">
    <property type="component" value="Unassembled WGS sequence"/>
</dbReference>
<evidence type="ECO:0000313" key="2">
    <source>
        <dbReference type="Proteomes" id="UP001347796"/>
    </source>
</evidence>
<evidence type="ECO:0000313" key="1">
    <source>
        <dbReference type="EMBL" id="KAK6191050.1"/>
    </source>
</evidence>
<reference evidence="1 2" key="1">
    <citation type="submission" date="2024-01" db="EMBL/GenBank/DDBJ databases">
        <title>The genome of the rayed Mediterranean limpet Patella caerulea (Linnaeus, 1758).</title>
        <authorList>
            <person name="Anh-Thu Weber A."/>
            <person name="Halstead-Nussloch G."/>
        </authorList>
    </citation>
    <scope>NUCLEOTIDE SEQUENCE [LARGE SCALE GENOMIC DNA]</scope>
    <source>
        <strain evidence="1">AATW-2023a</strain>
        <tissue evidence="1">Whole specimen</tissue>
    </source>
</reference>
<dbReference type="EMBL" id="JAZGQO010000002">
    <property type="protein sequence ID" value="KAK6191050.1"/>
    <property type="molecule type" value="Genomic_DNA"/>
</dbReference>
<proteinExistence type="predicted"/>
<name>A0AAN8KGN4_PATCE</name>
<sequence>MEIANQHRLRKRDDREGRPSTIVKFVHYRDLEAVLHKRNLLKKGQQVLQDLPQSMKQERHKLVGIAHGIRKQEHLKTRIRDQGIHMILETRCTGEKWKKNEGLRFNVRKKWKLLKYAIKLTFDRE</sequence>
<organism evidence="1 2">
    <name type="scientific">Patella caerulea</name>
    <name type="common">Rayed Mediterranean limpet</name>
    <dbReference type="NCBI Taxonomy" id="87958"/>
    <lineage>
        <taxon>Eukaryota</taxon>
        <taxon>Metazoa</taxon>
        <taxon>Spiralia</taxon>
        <taxon>Lophotrochozoa</taxon>
        <taxon>Mollusca</taxon>
        <taxon>Gastropoda</taxon>
        <taxon>Patellogastropoda</taxon>
        <taxon>Patelloidea</taxon>
        <taxon>Patellidae</taxon>
        <taxon>Patella</taxon>
    </lineage>
</organism>
<keyword evidence="2" id="KW-1185">Reference proteome</keyword>
<gene>
    <name evidence="1" type="ORF">SNE40_002798</name>
</gene>
<dbReference type="AlphaFoldDB" id="A0AAN8KGN4"/>
<comment type="caution">
    <text evidence="1">The sequence shown here is derived from an EMBL/GenBank/DDBJ whole genome shotgun (WGS) entry which is preliminary data.</text>
</comment>
<accession>A0AAN8KGN4</accession>